<dbReference type="AlphaFoldDB" id="A0A9X3Z6A2"/>
<keyword evidence="5" id="KW-1185">Reference proteome</keyword>
<dbReference type="InterPro" id="IPR011006">
    <property type="entry name" value="CheY-like_superfamily"/>
</dbReference>
<keyword evidence="1 2" id="KW-0597">Phosphoprotein</keyword>
<evidence type="ECO:0000256" key="1">
    <source>
        <dbReference type="ARBA" id="ARBA00022553"/>
    </source>
</evidence>
<reference evidence="4" key="1">
    <citation type="submission" date="2022-08" db="EMBL/GenBank/DDBJ databases">
        <authorList>
            <person name="Vandamme P."/>
            <person name="Hettiarachchi A."/>
            <person name="Peeters C."/>
            <person name="Cnockaert M."/>
            <person name="Carlier A."/>
        </authorList>
    </citation>
    <scope>NUCLEOTIDE SEQUENCE</scope>
    <source>
        <strain evidence="4">LMG 31809</strain>
    </source>
</reference>
<evidence type="ECO:0000313" key="5">
    <source>
        <dbReference type="Proteomes" id="UP001141619"/>
    </source>
</evidence>
<dbReference type="PROSITE" id="PS50110">
    <property type="entry name" value="RESPONSE_REGULATORY"/>
    <property type="match status" value="1"/>
</dbReference>
<name>A0A9X3Z6A2_9PROT</name>
<dbReference type="Gene3D" id="3.40.50.2300">
    <property type="match status" value="1"/>
</dbReference>
<proteinExistence type="predicted"/>
<dbReference type="PANTHER" id="PTHR44591:SF21">
    <property type="entry name" value="TWO-COMPONENT RESPONSE REGULATOR"/>
    <property type="match status" value="1"/>
</dbReference>
<sequence length="120" mass="12991">MTVKILLAEDDDSMRNLLTRALERAGYEVVAVDNGRVAMPLIATGDFDLLLTDIVMPEIDGIELARRASTLAPGMRVMFITGFAAVALDKNGPAPHGAKVLSKPFHLRDLVSEVDRLFAA</sequence>
<dbReference type="EMBL" id="JANWOI010000001">
    <property type="protein sequence ID" value="MDA5192872.1"/>
    <property type="molecule type" value="Genomic_DNA"/>
</dbReference>
<dbReference type="GO" id="GO:0000160">
    <property type="term" value="P:phosphorelay signal transduction system"/>
    <property type="evidence" value="ECO:0007669"/>
    <property type="project" value="InterPro"/>
</dbReference>
<dbReference type="NCBIfam" id="NF046022">
    <property type="entry name" value="RespRegCpdRBruc"/>
    <property type="match status" value="1"/>
</dbReference>
<evidence type="ECO:0000259" key="3">
    <source>
        <dbReference type="PROSITE" id="PS50110"/>
    </source>
</evidence>
<dbReference type="Pfam" id="PF00072">
    <property type="entry name" value="Response_reg"/>
    <property type="match status" value="1"/>
</dbReference>
<dbReference type="PANTHER" id="PTHR44591">
    <property type="entry name" value="STRESS RESPONSE REGULATOR PROTEIN 1"/>
    <property type="match status" value="1"/>
</dbReference>
<dbReference type="SUPFAM" id="SSF52172">
    <property type="entry name" value="CheY-like"/>
    <property type="match status" value="1"/>
</dbReference>
<dbReference type="Proteomes" id="UP001141619">
    <property type="component" value="Unassembled WGS sequence"/>
</dbReference>
<evidence type="ECO:0000313" key="4">
    <source>
        <dbReference type="EMBL" id="MDA5192872.1"/>
    </source>
</evidence>
<comment type="caution">
    <text evidence="4">The sequence shown here is derived from an EMBL/GenBank/DDBJ whole genome shotgun (WGS) entry which is preliminary data.</text>
</comment>
<reference evidence="4" key="2">
    <citation type="journal article" date="2023" name="Syst. Appl. Microbiol.">
        <title>Govania unica gen. nov., sp. nov., a rare biosphere bacterium that represents a novel family in the class Alphaproteobacteria.</title>
        <authorList>
            <person name="Vandamme P."/>
            <person name="Peeters C."/>
            <person name="Hettiarachchi A."/>
            <person name="Cnockaert M."/>
            <person name="Carlier A."/>
        </authorList>
    </citation>
    <scope>NUCLEOTIDE SEQUENCE</scope>
    <source>
        <strain evidence="4">LMG 31809</strain>
    </source>
</reference>
<dbReference type="InterPro" id="IPR050595">
    <property type="entry name" value="Bact_response_regulator"/>
</dbReference>
<feature type="domain" description="Response regulatory" evidence="3">
    <location>
        <begin position="4"/>
        <end position="118"/>
    </location>
</feature>
<organism evidence="4 5">
    <name type="scientific">Govanella unica</name>
    <dbReference type="NCBI Taxonomy" id="2975056"/>
    <lineage>
        <taxon>Bacteria</taxon>
        <taxon>Pseudomonadati</taxon>
        <taxon>Pseudomonadota</taxon>
        <taxon>Alphaproteobacteria</taxon>
        <taxon>Emcibacterales</taxon>
        <taxon>Govanellaceae</taxon>
        <taxon>Govanella</taxon>
    </lineage>
</organism>
<gene>
    <name evidence="4" type="ORF">NYP16_02720</name>
</gene>
<accession>A0A9X3Z6A2</accession>
<feature type="modified residue" description="4-aspartylphosphate" evidence="2">
    <location>
        <position position="53"/>
    </location>
</feature>
<dbReference type="InterPro" id="IPR001789">
    <property type="entry name" value="Sig_transdc_resp-reg_receiver"/>
</dbReference>
<protein>
    <submittedName>
        <fullName evidence="4">Response regulator</fullName>
    </submittedName>
</protein>
<dbReference type="SMART" id="SM00448">
    <property type="entry name" value="REC"/>
    <property type="match status" value="1"/>
</dbReference>
<evidence type="ECO:0000256" key="2">
    <source>
        <dbReference type="PROSITE-ProRule" id="PRU00169"/>
    </source>
</evidence>